<evidence type="ECO:0000313" key="3">
    <source>
        <dbReference type="Proteomes" id="UP001458880"/>
    </source>
</evidence>
<dbReference type="EMBL" id="JASPKY010000007">
    <property type="protein sequence ID" value="KAK9754415.1"/>
    <property type="molecule type" value="Genomic_DNA"/>
</dbReference>
<keyword evidence="1" id="KW-0472">Membrane</keyword>
<comment type="caution">
    <text evidence="2">The sequence shown here is derived from an EMBL/GenBank/DDBJ whole genome shotgun (WGS) entry which is preliminary data.</text>
</comment>
<keyword evidence="1" id="KW-1133">Transmembrane helix</keyword>
<feature type="transmembrane region" description="Helical" evidence="1">
    <location>
        <begin position="20"/>
        <end position="38"/>
    </location>
</feature>
<dbReference type="AlphaFoldDB" id="A0AAW1N890"/>
<keyword evidence="3" id="KW-1185">Reference proteome</keyword>
<gene>
    <name evidence="2" type="ORF">QE152_g1297</name>
</gene>
<name>A0AAW1N890_POPJA</name>
<accession>A0AAW1N890</accession>
<sequence>MFSSNTNAVYPKTFAMILKKFFVFLVCLLIIPNCYIVAKTIRGEPRLPIAIPALVKVPCKQGYISLRGRCFPTLRVFLG</sequence>
<organism evidence="2 3">
    <name type="scientific">Popillia japonica</name>
    <name type="common">Japanese beetle</name>
    <dbReference type="NCBI Taxonomy" id="7064"/>
    <lineage>
        <taxon>Eukaryota</taxon>
        <taxon>Metazoa</taxon>
        <taxon>Ecdysozoa</taxon>
        <taxon>Arthropoda</taxon>
        <taxon>Hexapoda</taxon>
        <taxon>Insecta</taxon>
        <taxon>Pterygota</taxon>
        <taxon>Neoptera</taxon>
        <taxon>Endopterygota</taxon>
        <taxon>Coleoptera</taxon>
        <taxon>Polyphaga</taxon>
        <taxon>Scarabaeiformia</taxon>
        <taxon>Scarabaeidae</taxon>
        <taxon>Rutelinae</taxon>
        <taxon>Popillia</taxon>
    </lineage>
</organism>
<dbReference type="Proteomes" id="UP001458880">
    <property type="component" value="Unassembled WGS sequence"/>
</dbReference>
<evidence type="ECO:0000256" key="1">
    <source>
        <dbReference type="SAM" id="Phobius"/>
    </source>
</evidence>
<protein>
    <submittedName>
        <fullName evidence="2">Uncharacterized protein</fullName>
    </submittedName>
</protein>
<keyword evidence="1" id="KW-0812">Transmembrane</keyword>
<proteinExistence type="predicted"/>
<evidence type="ECO:0000313" key="2">
    <source>
        <dbReference type="EMBL" id="KAK9754415.1"/>
    </source>
</evidence>
<reference evidence="2 3" key="1">
    <citation type="journal article" date="2024" name="BMC Genomics">
        <title>De novo assembly and annotation of Popillia japonica's genome with initial clues to its potential as an invasive pest.</title>
        <authorList>
            <person name="Cucini C."/>
            <person name="Boschi S."/>
            <person name="Funari R."/>
            <person name="Cardaioli E."/>
            <person name="Iannotti N."/>
            <person name="Marturano G."/>
            <person name="Paoli F."/>
            <person name="Bruttini M."/>
            <person name="Carapelli A."/>
            <person name="Frati F."/>
            <person name="Nardi F."/>
        </authorList>
    </citation>
    <scope>NUCLEOTIDE SEQUENCE [LARGE SCALE GENOMIC DNA]</scope>
    <source>
        <strain evidence="2">DMR45628</strain>
    </source>
</reference>